<organism evidence="4 5">
    <name type="scientific">Ohtaekwangia kribbensis</name>
    <dbReference type="NCBI Taxonomy" id="688913"/>
    <lineage>
        <taxon>Bacteria</taxon>
        <taxon>Pseudomonadati</taxon>
        <taxon>Bacteroidota</taxon>
        <taxon>Cytophagia</taxon>
        <taxon>Cytophagales</taxon>
        <taxon>Fulvivirgaceae</taxon>
        <taxon>Ohtaekwangia</taxon>
    </lineage>
</organism>
<evidence type="ECO:0000313" key="4">
    <source>
        <dbReference type="EMBL" id="MFD0999899.1"/>
    </source>
</evidence>
<reference evidence="5" key="1">
    <citation type="journal article" date="2019" name="Int. J. Syst. Evol. Microbiol.">
        <title>The Global Catalogue of Microorganisms (GCM) 10K type strain sequencing project: providing services to taxonomists for standard genome sequencing and annotation.</title>
        <authorList>
            <consortium name="The Broad Institute Genomics Platform"/>
            <consortium name="The Broad Institute Genome Sequencing Center for Infectious Disease"/>
            <person name="Wu L."/>
            <person name="Ma J."/>
        </authorList>
    </citation>
    <scope>NUCLEOTIDE SEQUENCE [LARGE SCALE GENOMIC DNA]</scope>
    <source>
        <strain evidence="5">CCUG 58938</strain>
    </source>
</reference>
<proteinExistence type="predicted"/>
<dbReference type="InterPro" id="IPR001680">
    <property type="entry name" value="WD40_rpt"/>
</dbReference>
<gene>
    <name evidence="4" type="ORF">ACFQ21_11315</name>
</gene>
<keyword evidence="2" id="KW-0677">Repeat</keyword>
<evidence type="ECO:0000256" key="3">
    <source>
        <dbReference type="PROSITE-ProRule" id="PRU00221"/>
    </source>
</evidence>
<dbReference type="SUPFAM" id="SSF50978">
    <property type="entry name" value="WD40 repeat-like"/>
    <property type="match status" value="1"/>
</dbReference>
<dbReference type="InterPro" id="IPR019775">
    <property type="entry name" value="WD40_repeat_CS"/>
</dbReference>
<sequence length="302" mass="33596">MSKIEVVKRHTLTGHNDCVYTLERSDVDSIFFSAAGDGMVVAWNLSDPENGALIAKLPNSIYALHHHSLSGLLLAGHNYEGIHVLDWKNKTEVGSLQITKASIFDIQSVNDDVFIATGEGAVIKIALSTLSVLAKNQSSEKSARTIAIHPRSGDIVVGYSDNYIRVFDTDLNLKHAWQAHANSVFTIRFTPDGNFLMSGSRDARLKAWDVNSNYTQVAEVVAHMYAINHLDFSPDNKHFVTCSMDKSLKVWKLDELRLLKVIDRARHAGHGTSVNKVLWTSHEDQLVSASDDRTISIWNIIF</sequence>
<keyword evidence="1 3" id="KW-0853">WD repeat</keyword>
<accession>A0ABW3K195</accession>
<feature type="repeat" description="WD" evidence="3">
    <location>
        <begin position="220"/>
        <end position="261"/>
    </location>
</feature>
<dbReference type="Gene3D" id="2.130.10.10">
    <property type="entry name" value="YVTN repeat-like/Quinoprotein amine dehydrogenase"/>
    <property type="match status" value="2"/>
</dbReference>
<evidence type="ECO:0000256" key="1">
    <source>
        <dbReference type="ARBA" id="ARBA00022574"/>
    </source>
</evidence>
<evidence type="ECO:0000256" key="2">
    <source>
        <dbReference type="ARBA" id="ARBA00022737"/>
    </source>
</evidence>
<dbReference type="Proteomes" id="UP001597112">
    <property type="component" value="Unassembled WGS sequence"/>
</dbReference>
<dbReference type="SMART" id="SM00320">
    <property type="entry name" value="WD40"/>
    <property type="match status" value="5"/>
</dbReference>
<feature type="repeat" description="WD" evidence="3">
    <location>
        <begin position="12"/>
        <end position="46"/>
    </location>
</feature>
<dbReference type="InterPro" id="IPR020472">
    <property type="entry name" value="WD40_PAC1"/>
</dbReference>
<dbReference type="PANTHER" id="PTHR19848:SF8">
    <property type="entry name" value="F-BOX AND WD REPEAT DOMAIN CONTAINING 7"/>
    <property type="match status" value="1"/>
</dbReference>
<dbReference type="PROSITE" id="PS50082">
    <property type="entry name" value="WD_REPEATS_2"/>
    <property type="match status" value="4"/>
</dbReference>
<evidence type="ECO:0000313" key="5">
    <source>
        <dbReference type="Proteomes" id="UP001597112"/>
    </source>
</evidence>
<protein>
    <submittedName>
        <fullName evidence="4">WD40 repeat domain-containing protein</fullName>
    </submittedName>
</protein>
<dbReference type="PROSITE" id="PS50294">
    <property type="entry name" value="WD_REPEATS_REGION"/>
    <property type="match status" value="3"/>
</dbReference>
<dbReference type="InterPro" id="IPR015943">
    <property type="entry name" value="WD40/YVTN_repeat-like_dom_sf"/>
</dbReference>
<name>A0ABW3K195_9BACT</name>
<feature type="repeat" description="WD" evidence="3">
    <location>
        <begin position="177"/>
        <end position="218"/>
    </location>
</feature>
<dbReference type="Pfam" id="PF00400">
    <property type="entry name" value="WD40"/>
    <property type="match status" value="4"/>
</dbReference>
<dbReference type="InterPro" id="IPR036322">
    <property type="entry name" value="WD40_repeat_dom_sf"/>
</dbReference>
<keyword evidence="5" id="KW-1185">Reference proteome</keyword>
<dbReference type="EMBL" id="JBHTKA010000003">
    <property type="protein sequence ID" value="MFD0999899.1"/>
    <property type="molecule type" value="Genomic_DNA"/>
</dbReference>
<dbReference type="PROSITE" id="PS00678">
    <property type="entry name" value="WD_REPEATS_1"/>
    <property type="match status" value="2"/>
</dbReference>
<dbReference type="RefSeq" id="WP_377579017.1">
    <property type="nucleotide sequence ID" value="NZ_JBHTKA010000003.1"/>
</dbReference>
<comment type="caution">
    <text evidence="4">The sequence shown here is derived from an EMBL/GenBank/DDBJ whole genome shotgun (WGS) entry which is preliminary data.</text>
</comment>
<dbReference type="PANTHER" id="PTHR19848">
    <property type="entry name" value="WD40 REPEAT PROTEIN"/>
    <property type="match status" value="1"/>
</dbReference>
<dbReference type="PRINTS" id="PR00320">
    <property type="entry name" value="GPROTEINBRPT"/>
</dbReference>
<feature type="repeat" description="WD" evidence="3">
    <location>
        <begin position="267"/>
        <end position="302"/>
    </location>
</feature>